<dbReference type="EMBL" id="QQAY01000002">
    <property type="protein sequence ID" value="RDI45905.1"/>
    <property type="molecule type" value="Genomic_DNA"/>
</dbReference>
<dbReference type="AlphaFoldDB" id="A0A370GQB1"/>
<dbReference type="PANTHER" id="PTHR42756">
    <property type="entry name" value="TRANSCRIPTIONAL REGULATOR, MARR"/>
    <property type="match status" value="1"/>
</dbReference>
<evidence type="ECO:0000313" key="5">
    <source>
        <dbReference type="EMBL" id="RDI45905.1"/>
    </source>
</evidence>
<protein>
    <submittedName>
        <fullName evidence="5">DNA-binding MarR family transcriptional regulator</fullName>
    </submittedName>
</protein>
<gene>
    <name evidence="5" type="ORF">DFR59_102540</name>
</gene>
<keyword evidence="6" id="KW-1185">Reference proteome</keyword>
<dbReference type="RefSeq" id="WP_114744705.1">
    <property type="nucleotide sequence ID" value="NZ_QQAY01000002.1"/>
</dbReference>
<dbReference type="PANTHER" id="PTHR42756:SF1">
    <property type="entry name" value="TRANSCRIPTIONAL REPRESSOR OF EMRAB OPERON"/>
    <property type="match status" value="1"/>
</dbReference>
<evidence type="ECO:0000313" key="6">
    <source>
        <dbReference type="Proteomes" id="UP000255326"/>
    </source>
</evidence>
<comment type="caution">
    <text evidence="5">The sequence shown here is derived from an EMBL/GenBank/DDBJ whole genome shotgun (WGS) entry which is preliminary data.</text>
</comment>
<evidence type="ECO:0000256" key="2">
    <source>
        <dbReference type="ARBA" id="ARBA00023125"/>
    </source>
</evidence>
<dbReference type="PROSITE" id="PS50995">
    <property type="entry name" value="HTH_MARR_2"/>
    <property type="match status" value="1"/>
</dbReference>
<dbReference type="InterPro" id="IPR036390">
    <property type="entry name" value="WH_DNA-bd_sf"/>
</dbReference>
<dbReference type="Proteomes" id="UP000255326">
    <property type="component" value="Unassembled WGS sequence"/>
</dbReference>
<sequence length="148" mass="17160">MEKPFKNKAGRKAGERLGLLIWFRLSRVFNQSVKESNQHLKEWNLTTAQFDVLVQVGSHNRLSQQELAAKLLVSKGNITQLLSKMESLGYIKREQEWKTKYLSLTEKGQELFNQAVPSQEQFQAAQFDVLTRDEKKQLLNLLKKIQKG</sequence>
<dbReference type="Gene3D" id="1.10.10.10">
    <property type="entry name" value="Winged helix-like DNA-binding domain superfamily/Winged helix DNA-binding domain"/>
    <property type="match status" value="1"/>
</dbReference>
<keyword evidence="3" id="KW-0804">Transcription</keyword>
<evidence type="ECO:0000259" key="4">
    <source>
        <dbReference type="PROSITE" id="PS50995"/>
    </source>
</evidence>
<evidence type="ECO:0000256" key="3">
    <source>
        <dbReference type="ARBA" id="ARBA00023163"/>
    </source>
</evidence>
<keyword evidence="2 5" id="KW-0238">DNA-binding</keyword>
<dbReference type="GO" id="GO:0003677">
    <property type="term" value="F:DNA binding"/>
    <property type="evidence" value="ECO:0007669"/>
    <property type="project" value="UniProtKB-KW"/>
</dbReference>
<accession>A0A370GQB1</accession>
<evidence type="ECO:0000256" key="1">
    <source>
        <dbReference type="ARBA" id="ARBA00023015"/>
    </source>
</evidence>
<feature type="domain" description="HTH marR-type" evidence="4">
    <location>
        <begin position="15"/>
        <end position="147"/>
    </location>
</feature>
<reference evidence="5 6" key="1">
    <citation type="submission" date="2018-07" db="EMBL/GenBank/DDBJ databases">
        <title>Genomic Encyclopedia of Type Strains, Phase IV (KMG-IV): sequencing the most valuable type-strain genomes for metagenomic binning, comparative biology and taxonomic classification.</title>
        <authorList>
            <person name="Goeker M."/>
        </authorList>
    </citation>
    <scope>NUCLEOTIDE SEQUENCE [LARGE SCALE GENOMIC DNA]</scope>
    <source>
        <strain evidence="5 6">DSM 25281</strain>
    </source>
</reference>
<dbReference type="OrthoDB" id="158803at2"/>
<dbReference type="SMART" id="SM00347">
    <property type="entry name" value="HTH_MARR"/>
    <property type="match status" value="1"/>
</dbReference>
<dbReference type="InterPro" id="IPR000835">
    <property type="entry name" value="HTH_MarR-typ"/>
</dbReference>
<proteinExistence type="predicted"/>
<dbReference type="GO" id="GO:0003700">
    <property type="term" value="F:DNA-binding transcription factor activity"/>
    <property type="evidence" value="ECO:0007669"/>
    <property type="project" value="InterPro"/>
</dbReference>
<dbReference type="CDD" id="cd00090">
    <property type="entry name" value="HTH_ARSR"/>
    <property type="match status" value="1"/>
</dbReference>
<name>A0A370GQB1_9BACI</name>
<dbReference type="InterPro" id="IPR011991">
    <property type="entry name" value="ArsR-like_HTH"/>
</dbReference>
<dbReference type="InterPro" id="IPR036388">
    <property type="entry name" value="WH-like_DNA-bd_sf"/>
</dbReference>
<dbReference type="SUPFAM" id="SSF46785">
    <property type="entry name" value="Winged helix' DNA-binding domain"/>
    <property type="match status" value="1"/>
</dbReference>
<dbReference type="PRINTS" id="PR00598">
    <property type="entry name" value="HTHMARR"/>
</dbReference>
<organism evidence="5 6">
    <name type="scientific">Falsibacillus pallidus</name>
    <dbReference type="NCBI Taxonomy" id="493781"/>
    <lineage>
        <taxon>Bacteria</taxon>
        <taxon>Bacillati</taxon>
        <taxon>Bacillota</taxon>
        <taxon>Bacilli</taxon>
        <taxon>Bacillales</taxon>
        <taxon>Bacillaceae</taxon>
        <taxon>Falsibacillus</taxon>
    </lineage>
</organism>
<keyword evidence="1" id="KW-0805">Transcription regulation</keyword>
<dbReference type="Pfam" id="PF12802">
    <property type="entry name" value="MarR_2"/>
    <property type="match status" value="1"/>
</dbReference>